<evidence type="ECO:0000313" key="10">
    <source>
        <dbReference type="EMBL" id="KZM35647.1"/>
    </source>
</evidence>
<gene>
    <name evidence="10" type="primary">nikB</name>
    <name evidence="10" type="ORF">OJAG_16100</name>
</gene>
<dbReference type="GO" id="GO:0055085">
    <property type="term" value="P:transmembrane transport"/>
    <property type="evidence" value="ECO:0007669"/>
    <property type="project" value="InterPro"/>
</dbReference>
<dbReference type="PROSITE" id="PS50928">
    <property type="entry name" value="ABC_TM1"/>
    <property type="match status" value="1"/>
</dbReference>
<dbReference type="PATRIC" id="fig|43678.3.peg.1687"/>
<dbReference type="AlphaFoldDB" id="A0A161XFU8"/>
<evidence type="ECO:0000256" key="7">
    <source>
        <dbReference type="RuleBase" id="RU363032"/>
    </source>
</evidence>
<feature type="transmembrane region" description="Helical" evidence="7">
    <location>
        <begin position="337"/>
        <end position="363"/>
    </location>
</feature>
<keyword evidence="2 7" id="KW-0813">Transport</keyword>
<evidence type="ECO:0000259" key="9">
    <source>
        <dbReference type="PROSITE" id="PS50928"/>
    </source>
</evidence>
<dbReference type="InterPro" id="IPR035906">
    <property type="entry name" value="MetI-like_sf"/>
</dbReference>
<evidence type="ECO:0000256" key="1">
    <source>
        <dbReference type="ARBA" id="ARBA00004651"/>
    </source>
</evidence>
<comment type="caution">
    <text evidence="10">The sequence shown here is derived from an EMBL/GenBank/DDBJ whole genome shotgun (WGS) entry which is preliminary data.</text>
</comment>
<dbReference type="Proteomes" id="UP000076447">
    <property type="component" value="Unassembled WGS sequence"/>
</dbReference>
<keyword evidence="3" id="KW-1003">Cell membrane</keyword>
<feature type="transmembrane region" description="Helical" evidence="7">
    <location>
        <begin position="60"/>
        <end position="78"/>
    </location>
</feature>
<accession>A0A161XFU8</accession>
<evidence type="ECO:0000256" key="4">
    <source>
        <dbReference type="ARBA" id="ARBA00022692"/>
    </source>
</evidence>
<dbReference type="SUPFAM" id="SSF161098">
    <property type="entry name" value="MetI-like"/>
    <property type="match status" value="1"/>
</dbReference>
<dbReference type="Gene3D" id="1.10.3720.10">
    <property type="entry name" value="MetI-like"/>
    <property type="match status" value="1"/>
</dbReference>
<dbReference type="PANTHER" id="PTHR43163">
    <property type="entry name" value="DIPEPTIDE TRANSPORT SYSTEM PERMEASE PROTEIN DPPB-RELATED"/>
    <property type="match status" value="1"/>
</dbReference>
<name>A0A161XFU8_9CELL</name>
<evidence type="ECO:0000256" key="8">
    <source>
        <dbReference type="SAM" id="MobiDB-lite"/>
    </source>
</evidence>
<keyword evidence="4 7" id="KW-0812">Transmembrane</keyword>
<feature type="region of interest" description="Disordered" evidence="8">
    <location>
        <begin position="1"/>
        <end position="43"/>
    </location>
</feature>
<dbReference type="InterPro" id="IPR000515">
    <property type="entry name" value="MetI-like"/>
</dbReference>
<reference evidence="10 11" key="1">
    <citation type="submission" date="2016-01" db="EMBL/GenBank/DDBJ databases">
        <title>Genome sequence of Oerskovia enterophila VJag, an agar and cellulose degrading bacterium.</title>
        <authorList>
            <person name="Poehlein A."/>
            <person name="Jag V."/>
            <person name="Bengelsdorf F."/>
            <person name="Duerre P."/>
            <person name="Daniel R."/>
        </authorList>
    </citation>
    <scope>NUCLEOTIDE SEQUENCE [LARGE SCALE GENOMIC DNA]</scope>
    <source>
        <strain evidence="10 11">VJag</strain>
    </source>
</reference>
<feature type="transmembrane region" description="Helical" evidence="7">
    <location>
        <begin position="188"/>
        <end position="216"/>
    </location>
</feature>
<feature type="domain" description="ABC transmembrane type-1" evidence="9">
    <location>
        <begin position="149"/>
        <end position="356"/>
    </location>
</feature>
<dbReference type="EMBL" id="LRIE01000067">
    <property type="protein sequence ID" value="KZM35647.1"/>
    <property type="molecule type" value="Genomic_DNA"/>
</dbReference>
<sequence length="371" mass="38723">MTTVQAGREERPAGRPGQDAGQAGTVPDGASRPAPDDAPSVRDLRRGRHRDIWAMVGRRLLFIVPVTAAVSAGLFAAAKYSPFDPLVGYLGSRYMTTSDADKAIISEQLGFDRPWYSTYWGWMQDLFGGDLGLSRSFNQPVAQVIAERLPWTLLLAGAALALAVVVALALGIAAGVRSGGILDRGVTALCVVVQGLPPFVMSLAAIAVFALALGWLPAAGLTDGGADPTVGGVLRHLVLPVVVLAISQVPWLLLAVRESVVTSKGEDFVAGAVSRGIPTPTITRRHIVPTSLAPFVNIVGVRLPELVVGAVLVEEVFSWPGVAGAIVTSARDLDMALLAFLTIGTTVVVMVGSLLADVVVALMDPRVSTDG</sequence>
<feature type="transmembrane region" description="Helical" evidence="7">
    <location>
        <begin position="236"/>
        <end position="256"/>
    </location>
</feature>
<dbReference type="STRING" id="43678.OJAG_16100"/>
<keyword evidence="5 7" id="KW-1133">Transmembrane helix</keyword>
<evidence type="ECO:0000256" key="2">
    <source>
        <dbReference type="ARBA" id="ARBA00022448"/>
    </source>
</evidence>
<evidence type="ECO:0000313" key="11">
    <source>
        <dbReference type="Proteomes" id="UP000076447"/>
    </source>
</evidence>
<protein>
    <submittedName>
        <fullName evidence="10">Nickel transport system permease protein NikB</fullName>
    </submittedName>
</protein>
<comment type="similarity">
    <text evidence="7">Belongs to the binding-protein-dependent transport system permease family.</text>
</comment>
<proteinExistence type="inferred from homology"/>
<evidence type="ECO:0000256" key="5">
    <source>
        <dbReference type="ARBA" id="ARBA00022989"/>
    </source>
</evidence>
<dbReference type="GO" id="GO:0005886">
    <property type="term" value="C:plasma membrane"/>
    <property type="evidence" value="ECO:0007669"/>
    <property type="project" value="UniProtKB-SubCell"/>
</dbReference>
<organism evidence="10 11">
    <name type="scientific">Oerskovia enterophila</name>
    <dbReference type="NCBI Taxonomy" id="43678"/>
    <lineage>
        <taxon>Bacteria</taxon>
        <taxon>Bacillati</taxon>
        <taxon>Actinomycetota</taxon>
        <taxon>Actinomycetes</taxon>
        <taxon>Micrococcales</taxon>
        <taxon>Cellulomonadaceae</taxon>
        <taxon>Oerskovia</taxon>
    </lineage>
</organism>
<keyword evidence="6 7" id="KW-0472">Membrane</keyword>
<dbReference type="Pfam" id="PF00528">
    <property type="entry name" value="BPD_transp_1"/>
    <property type="match status" value="1"/>
</dbReference>
<feature type="transmembrane region" description="Helical" evidence="7">
    <location>
        <begin position="153"/>
        <end position="176"/>
    </location>
</feature>
<evidence type="ECO:0000256" key="6">
    <source>
        <dbReference type="ARBA" id="ARBA00023136"/>
    </source>
</evidence>
<dbReference type="PANTHER" id="PTHR43163:SF9">
    <property type="entry name" value="ABC TRANSPORTER PERMEASE PROTEIN"/>
    <property type="match status" value="1"/>
</dbReference>
<evidence type="ECO:0000256" key="3">
    <source>
        <dbReference type="ARBA" id="ARBA00022475"/>
    </source>
</evidence>
<dbReference type="CDD" id="cd06261">
    <property type="entry name" value="TM_PBP2"/>
    <property type="match status" value="1"/>
</dbReference>
<comment type="subcellular location">
    <subcellularLocation>
        <location evidence="1 7">Cell membrane</location>
        <topology evidence="1 7">Multi-pass membrane protein</topology>
    </subcellularLocation>
</comment>